<keyword evidence="6" id="KW-0472">Membrane</keyword>
<dbReference type="GO" id="GO:0045202">
    <property type="term" value="C:synapse"/>
    <property type="evidence" value="ECO:0007669"/>
    <property type="project" value="GOC"/>
</dbReference>
<dbReference type="InterPro" id="IPR000276">
    <property type="entry name" value="GPCR_Rhodpsn"/>
</dbReference>
<organism evidence="10 11">
    <name type="scientific">Schistosoma margrebowiei</name>
    <dbReference type="NCBI Taxonomy" id="48269"/>
    <lineage>
        <taxon>Eukaryota</taxon>
        <taxon>Metazoa</taxon>
        <taxon>Spiralia</taxon>
        <taxon>Lophotrochozoa</taxon>
        <taxon>Platyhelminthes</taxon>
        <taxon>Trematoda</taxon>
        <taxon>Digenea</taxon>
        <taxon>Strigeidida</taxon>
        <taxon>Schistosomatoidea</taxon>
        <taxon>Schistosomatidae</taxon>
        <taxon>Schistosoma</taxon>
    </lineage>
</organism>
<keyword evidence="8" id="KW-0675">Receptor</keyword>
<keyword evidence="4" id="KW-1133">Transmembrane helix</keyword>
<dbReference type="GO" id="GO:0001591">
    <property type="term" value="F:dopamine neurotransmitter receptor activity, coupled via Gi/Go"/>
    <property type="evidence" value="ECO:0007669"/>
    <property type="project" value="TreeGrafter"/>
</dbReference>
<sequence>MNNNIVSTNNTTYNTTYNYDIIYNQSIIYSTLNNTTNHLLHIEKRYWCLCLMIFSIATLFGNSLVVLSVLRERSLRNATNWFIVSLAIADISLAILVMPLATWLESGNTLTFEVNDTEFKSWSEHQFWNAVTFS</sequence>
<keyword evidence="9" id="KW-0807">Transducer</keyword>
<dbReference type="EMBL" id="UZAI01016959">
    <property type="protein sequence ID" value="VDP18615.1"/>
    <property type="molecule type" value="Genomic_DNA"/>
</dbReference>
<dbReference type="Pfam" id="PF00001">
    <property type="entry name" value="7tm_1"/>
    <property type="match status" value="1"/>
</dbReference>
<dbReference type="AlphaFoldDB" id="A0A183MHP0"/>
<accession>A0A183MHP0</accession>
<dbReference type="GO" id="GO:0004930">
    <property type="term" value="F:G protein-coupled receptor activity"/>
    <property type="evidence" value="ECO:0007669"/>
    <property type="project" value="UniProtKB-KW"/>
</dbReference>
<keyword evidence="5" id="KW-0297">G-protein coupled receptor</keyword>
<dbReference type="Proteomes" id="UP000277204">
    <property type="component" value="Unassembled WGS sequence"/>
</dbReference>
<keyword evidence="3" id="KW-0812">Transmembrane</keyword>
<dbReference type="InterPro" id="IPR017452">
    <property type="entry name" value="GPCR_Rhodpsn_7TM"/>
</dbReference>
<keyword evidence="11" id="KW-1185">Reference proteome</keyword>
<gene>
    <name evidence="10" type="ORF">SMRZ_LOCUS15565</name>
</gene>
<evidence type="ECO:0000256" key="3">
    <source>
        <dbReference type="ARBA" id="ARBA00022692"/>
    </source>
</evidence>
<dbReference type="GO" id="GO:0005886">
    <property type="term" value="C:plasma membrane"/>
    <property type="evidence" value="ECO:0007669"/>
    <property type="project" value="UniProtKB-SubCell"/>
</dbReference>
<evidence type="ECO:0000256" key="8">
    <source>
        <dbReference type="ARBA" id="ARBA00023170"/>
    </source>
</evidence>
<dbReference type="PANTHER" id="PTHR24248:SF125">
    <property type="entry name" value="DOPAMINE D2-LIKE RECEPTOR"/>
    <property type="match status" value="1"/>
</dbReference>
<dbReference type="PROSITE" id="PS50262">
    <property type="entry name" value="G_PROTEIN_RECEP_F1_2"/>
    <property type="match status" value="1"/>
</dbReference>
<dbReference type="STRING" id="48269.A0A183MHP0"/>
<comment type="subcellular location">
    <subcellularLocation>
        <location evidence="1">Cell membrane</location>
        <topology evidence="1">Multi-pass membrane protein</topology>
    </subcellularLocation>
</comment>
<protein>
    <submittedName>
        <fullName evidence="10">Uncharacterized protein</fullName>
    </submittedName>
</protein>
<evidence type="ECO:0000256" key="6">
    <source>
        <dbReference type="ARBA" id="ARBA00023136"/>
    </source>
</evidence>
<keyword evidence="7" id="KW-1015">Disulfide bond</keyword>
<evidence type="ECO:0000313" key="11">
    <source>
        <dbReference type="Proteomes" id="UP000277204"/>
    </source>
</evidence>
<evidence type="ECO:0000313" key="10">
    <source>
        <dbReference type="EMBL" id="VDP18615.1"/>
    </source>
</evidence>
<evidence type="ECO:0000256" key="1">
    <source>
        <dbReference type="ARBA" id="ARBA00004651"/>
    </source>
</evidence>
<proteinExistence type="predicted"/>
<evidence type="ECO:0000256" key="4">
    <source>
        <dbReference type="ARBA" id="ARBA00022989"/>
    </source>
</evidence>
<reference evidence="10 11" key="1">
    <citation type="submission" date="2018-11" db="EMBL/GenBank/DDBJ databases">
        <authorList>
            <consortium name="Pathogen Informatics"/>
        </authorList>
    </citation>
    <scope>NUCLEOTIDE SEQUENCE [LARGE SCALE GENOMIC DNA]</scope>
    <source>
        <strain evidence="10 11">Zambia</strain>
    </source>
</reference>
<dbReference type="PRINTS" id="PR00237">
    <property type="entry name" value="GPCRRHODOPSN"/>
</dbReference>
<keyword evidence="2" id="KW-1003">Cell membrane</keyword>
<dbReference type="SUPFAM" id="SSF81321">
    <property type="entry name" value="Family A G protein-coupled receptor-like"/>
    <property type="match status" value="1"/>
</dbReference>
<dbReference type="PANTHER" id="PTHR24248">
    <property type="entry name" value="ADRENERGIC RECEPTOR-RELATED G-PROTEIN COUPLED RECEPTOR"/>
    <property type="match status" value="1"/>
</dbReference>
<evidence type="ECO:0000256" key="5">
    <source>
        <dbReference type="ARBA" id="ARBA00023040"/>
    </source>
</evidence>
<dbReference type="Gene3D" id="1.20.1070.10">
    <property type="entry name" value="Rhodopsin 7-helix transmembrane proteins"/>
    <property type="match status" value="1"/>
</dbReference>
<name>A0A183MHP0_9TREM</name>
<evidence type="ECO:0000256" key="7">
    <source>
        <dbReference type="ARBA" id="ARBA00023157"/>
    </source>
</evidence>
<evidence type="ECO:0000256" key="9">
    <source>
        <dbReference type="ARBA" id="ARBA00023224"/>
    </source>
</evidence>
<evidence type="ECO:0000256" key="2">
    <source>
        <dbReference type="ARBA" id="ARBA00022475"/>
    </source>
</evidence>